<name>A0ACB0KNN1_TRIPR</name>
<keyword evidence="2" id="KW-1185">Reference proteome</keyword>
<dbReference type="EMBL" id="CASHSV030000311">
    <property type="protein sequence ID" value="CAJ2658819.1"/>
    <property type="molecule type" value="Genomic_DNA"/>
</dbReference>
<dbReference type="Proteomes" id="UP001177021">
    <property type="component" value="Unassembled WGS sequence"/>
</dbReference>
<accession>A0ACB0KNN1</accession>
<comment type="caution">
    <text evidence="1">The sequence shown here is derived from an EMBL/GenBank/DDBJ whole genome shotgun (WGS) entry which is preliminary data.</text>
</comment>
<proteinExistence type="predicted"/>
<gene>
    <name evidence="1" type="ORF">MILVUS5_LOCUS25129</name>
</gene>
<sequence length="1192" mass="132110">MLEKMAKLSSLFFCLSLSLNYYFFTCLAMSRKNITTDELSLLAFKSSITLDPYHKVQNWSTSSSLCTWVGVTCDKQHRVHSLDLNNMELEGTISPQLGNLSFLVYLDLQGNYFTGEFPQSLFGLHRLKWLDLRYNEFVGGIPIGVGELSKLQYLNLGHNNFSGLIPHVIGQLHVLRILDISNNKLYGTIPQTISSLSSLEEIYLANNSFSGEIPKEMGDLTQLRKMNLEHNQLSGNIPSSIMLNNSLLQHIFLGYNNLSGNLPSNICKGLPKLTRLDLSHNDFVGDMPTTWHQCENLEELSLSFNRFNKGPMPNEMGNLNKLQNLDLTRNNLEGEIPFSLFNITTLKIVNLGGNNLNGTLPSELCHSHHQLETFVLSNNQFEGNIPRSIGNCTSLTFLELNDNHFIGSIPEDIGYLDQLAFLYVLNNRLSGPVPSKLFNISTMISLYLTNNSLSGTLPSDLGSGCPNLKYLQMSGNMFEGNIPKGIANASKLTEIDFLGNQFSGTIPDVFGGLTNLECLHLDYNKNLKLDDSFGFNFLTSLTGCKRLNYLTVSGTRLSKLPKSIGNLTVGYFWAYSCGIDGNLPSEIGNMRNLVQLSMSRNNLNGPIPRSIKELPYLQYLDLEYNGLQGSVVDELCEVCLSNLYLSNNKLSGVLPTCLGNMKSLRNFGIGSNRLTSEIPSSIWNLRDIIELNLSSNALIGNLPMEISNLRAIVQLDLSGNQISSNIPETIGSLKTTLQTLSLARNKLNGTIPKSLGEMLSLSFLDLSNNLLTGEIPKSLGKLDSLKSINVSYNMLRGEIPDGGNFKNLTAQSFMHNEALCGNNPLLQVPPCDKHRRSIAKTILIKCMLPIIVSAILVAGCIILVLHKRKKVEHRRESDVSTIGVPKRISYYELVQATNGFSAINLLGKGSFGSVYQGMLSSGKMVAVKVIDLSFEATSKSFDVECNAMRNLRHRNLVEIITSCSHVDFKSLVMEFMSNGSVEKWLYSENYCLDFLQRLNIMIDVASALEYLHHGSSIPVVHCDLKPSNVLLDKNMVAHVSDFGIAKLLDDGQSKIHTGTLATIGYVAPEYGSKGIVSIKGDVYSYGIMLMEIFTRKRPTDEMFAAELTLKTWISESMSNSAMEVVDSNLVQHHEKTIHDIVPHISSILALSLSCCADSPEERTNMTDITASLIKIRTLFLQEKGNEDVKICL</sequence>
<protein>
    <submittedName>
        <fullName evidence="1">Uncharacterized protein</fullName>
    </submittedName>
</protein>
<evidence type="ECO:0000313" key="2">
    <source>
        <dbReference type="Proteomes" id="UP001177021"/>
    </source>
</evidence>
<reference evidence="1" key="1">
    <citation type="submission" date="2023-10" db="EMBL/GenBank/DDBJ databases">
        <authorList>
            <person name="Rodriguez Cubillos JULIANA M."/>
            <person name="De Vega J."/>
        </authorList>
    </citation>
    <scope>NUCLEOTIDE SEQUENCE</scope>
</reference>
<organism evidence="1 2">
    <name type="scientific">Trifolium pratense</name>
    <name type="common">Red clover</name>
    <dbReference type="NCBI Taxonomy" id="57577"/>
    <lineage>
        <taxon>Eukaryota</taxon>
        <taxon>Viridiplantae</taxon>
        <taxon>Streptophyta</taxon>
        <taxon>Embryophyta</taxon>
        <taxon>Tracheophyta</taxon>
        <taxon>Spermatophyta</taxon>
        <taxon>Magnoliopsida</taxon>
        <taxon>eudicotyledons</taxon>
        <taxon>Gunneridae</taxon>
        <taxon>Pentapetalae</taxon>
        <taxon>rosids</taxon>
        <taxon>fabids</taxon>
        <taxon>Fabales</taxon>
        <taxon>Fabaceae</taxon>
        <taxon>Papilionoideae</taxon>
        <taxon>50 kb inversion clade</taxon>
        <taxon>NPAAA clade</taxon>
        <taxon>Hologalegina</taxon>
        <taxon>IRL clade</taxon>
        <taxon>Trifolieae</taxon>
        <taxon>Trifolium</taxon>
    </lineage>
</organism>
<evidence type="ECO:0000313" key="1">
    <source>
        <dbReference type="EMBL" id="CAJ2658819.1"/>
    </source>
</evidence>